<proteinExistence type="predicted"/>
<reference evidence="1 2" key="1">
    <citation type="submission" date="2024-04" db="EMBL/GenBank/DDBJ databases">
        <title>Phyllosticta paracitricarpa is synonymous to the EU quarantine fungus P. citricarpa based on phylogenomic analyses.</title>
        <authorList>
            <consortium name="Lawrence Berkeley National Laboratory"/>
            <person name="Van ingen-buijs V.A."/>
            <person name="Van westerhoven A.C."/>
            <person name="Haridas S."/>
            <person name="Skiadas P."/>
            <person name="Martin F."/>
            <person name="Groenewald J.Z."/>
            <person name="Crous P.W."/>
            <person name="Seidl M.F."/>
        </authorList>
    </citation>
    <scope>NUCLEOTIDE SEQUENCE [LARGE SCALE GENOMIC DNA]</scope>
    <source>
        <strain evidence="1 2">CBS 141358</strain>
    </source>
</reference>
<keyword evidence="2" id="KW-1185">Reference proteome</keyword>
<comment type="caution">
    <text evidence="1">The sequence shown here is derived from an EMBL/GenBank/DDBJ whole genome shotgun (WGS) entry which is preliminary data.</text>
</comment>
<name>A0ABR1NBW8_9PEZI</name>
<dbReference type="Proteomes" id="UP001367316">
    <property type="component" value="Unassembled WGS sequence"/>
</dbReference>
<evidence type="ECO:0008006" key="3">
    <source>
        <dbReference type="Google" id="ProtNLM"/>
    </source>
</evidence>
<evidence type="ECO:0000313" key="2">
    <source>
        <dbReference type="Proteomes" id="UP001367316"/>
    </source>
</evidence>
<dbReference type="EMBL" id="JBBPBF010000012">
    <property type="protein sequence ID" value="KAK7611922.1"/>
    <property type="molecule type" value="Genomic_DNA"/>
</dbReference>
<organism evidence="1 2">
    <name type="scientific">Phyllosticta paracitricarpa</name>
    <dbReference type="NCBI Taxonomy" id="2016321"/>
    <lineage>
        <taxon>Eukaryota</taxon>
        <taxon>Fungi</taxon>
        <taxon>Dikarya</taxon>
        <taxon>Ascomycota</taxon>
        <taxon>Pezizomycotina</taxon>
        <taxon>Dothideomycetes</taxon>
        <taxon>Dothideomycetes incertae sedis</taxon>
        <taxon>Botryosphaeriales</taxon>
        <taxon>Phyllostictaceae</taxon>
        <taxon>Phyllosticta</taxon>
    </lineage>
</organism>
<evidence type="ECO:0000313" key="1">
    <source>
        <dbReference type="EMBL" id="KAK7611922.1"/>
    </source>
</evidence>
<accession>A0ABR1NBW8</accession>
<sequence>MPRLPSVYVPLYLPFHCMPAVLALAAPHDAPRLLVSLRGLLQPHSASNREHSIIQQAQSQLSQTEYTLFEFRIPPLKPGTFGTLRHSSHCRLARPSVTLADMDAHTPSLHG</sequence>
<protein>
    <recommendedName>
        <fullName evidence="3">Secreted protein</fullName>
    </recommendedName>
</protein>
<gene>
    <name evidence="1" type="ORF">JOL62DRAFT_53128</name>
</gene>